<protein>
    <recommendedName>
        <fullName evidence="3">Lipoprotein</fullName>
    </recommendedName>
</protein>
<evidence type="ECO:0008006" key="3">
    <source>
        <dbReference type="Google" id="ProtNLM"/>
    </source>
</evidence>
<reference evidence="1 2" key="1">
    <citation type="submission" date="2017-03" db="EMBL/GenBank/DDBJ databases">
        <authorList>
            <person name="Afonso C.L."/>
            <person name="Miller P.J."/>
            <person name="Scott M.A."/>
            <person name="Spackman E."/>
            <person name="Goraichik I."/>
            <person name="Dimitrov K.M."/>
            <person name="Suarez D.L."/>
            <person name="Swayne D.E."/>
        </authorList>
    </citation>
    <scope>NUCLEOTIDE SEQUENCE [LARGE SCALE GENOMIC DNA]</scope>
    <source>
        <strain evidence="1 2">CECT 8625</strain>
    </source>
</reference>
<gene>
    <name evidence="1" type="ORF">ROJ8625_00696</name>
</gene>
<name>A0A1X6YGE0_9RHOB</name>
<dbReference type="SUPFAM" id="SSF117074">
    <property type="entry name" value="Hypothetical protein PA1324"/>
    <property type="match status" value="1"/>
</dbReference>
<dbReference type="EMBL" id="FWFK01000001">
    <property type="protein sequence ID" value="SLN19906.1"/>
    <property type="molecule type" value="Genomic_DNA"/>
</dbReference>
<proteinExistence type="predicted"/>
<dbReference type="PROSITE" id="PS51257">
    <property type="entry name" value="PROKAR_LIPOPROTEIN"/>
    <property type="match status" value="1"/>
</dbReference>
<dbReference type="Proteomes" id="UP000193570">
    <property type="component" value="Unassembled WGS sequence"/>
</dbReference>
<dbReference type="RefSeq" id="WP_143535025.1">
    <property type="nucleotide sequence ID" value="NZ_FWFK01000001.1"/>
</dbReference>
<dbReference type="OrthoDB" id="5677277at2"/>
<keyword evidence="2" id="KW-1185">Reference proteome</keyword>
<dbReference type="AlphaFoldDB" id="A0A1X6YGE0"/>
<evidence type="ECO:0000313" key="1">
    <source>
        <dbReference type="EMBL" id="SLN19906.1"/>
    </source>
</evidence>
<organism evidence="1 2">
    <name type="scientific">Roseivivax jejudonensis</name>
    <dbReference type="NCBI Taxonomy" id="1529041"/>
    <lineage>
        <taxon>Bacteria</taxon>
        <taxon>Pseudomonadati</taxon>
        <taxon>Pseudomonadota</taxon>
        <taxon>Alphaproteobacteria</taxon>
        <taxon>Rhodobacterales</taxon>
        <taxon>Roseobacteraceae</taxon>
        <taxon>Roseivivax</taxon>
    </lineage>
</organism>
<evidence type="ECO:0000313" key="2">
    <source>
        <dbReference type="Proteomes" id="UP000193570"/>
    </source>
</evidence>
<sequence>MRRILVGASMLALAACVQTIETTTPFDPNEVAFINQRGAADITGQAFLRQAGGGVVTCAGEQVQLIPAGTFAKERLSQLYGSVQGGRIGTMVGASQENVDPRYLEMVRTSQCDAEGDFEFRNVANGDYYVLSGVRWTVPGSYIPEGGSMAKLVQVRSGQDQRVLLN</sequence>
<accession>A0A1X6YGE0</accession>